<feature type="chain" id="PRO_5044788606" evidence="2">
    <location>
        <begin position="28"/>
        <end position="83"/>
    </location>
</feature>
<feature type="compositionally biased region" description="Basic and acidic residues" evidence="1">
    <location>
        <begin position="74"/>
        <end position="83"/>
    </location>
</feature>
<evidence type="ECO:0000313" key="4">
    <source>
        <dbReference type="Proteomes" id="UP001497457"/>
    </source>
</evidence>
<proteinExistence type="predicted"/>
<reference evidence="3 4" key="2">
    <citation type="submission" date="2024-10" db="EMBL/GenBank/DDBJ databases">
        <authorList>
            <person name="Ryan C."/>
        </authorList>
    </citation>
    <scope>NUCLEOTIDE SEQUENCE [LARGE SCALE GENOMIC DNA]</scope>
</reference>
<organism evidence="3 4">
    <name type="scientific">Urochloa decumbens</name>
    <dbReference type="NCBI Taxonomy" id="240449"/>
    <lineage>
        <taxon>Eukaryota</taxon>
        <taxon>Viridiplantae</taxon>
        <taxon>Streptophyta</taxon>
        <taxon>Embryophyta</taxon>
        <taxon>Tracheophyta</taxon>
        <taxon>Spermatophyta</taxon>
        <taxon>Magnoliopsida</taxon>
        <taxon>Liliopsida</taxon>
        <taxon>Poales</taxon>
        <taxon>Poaceae</taxon>
        <taxon>PACMAD clade</taxon>
        <taxon>Panicoideae</taxon>
        <taxon>Panicodae</taxon>
        <taxon>Paniceae</taxon>
        <taxon>Melinidinae</taxon>
        <taxon>Urochloa</taxon>
    </lineage>
</organism>
<feature type="signal peptide" evidence="2">
    <location>
        <begin position="1"/>
        <end position="27"/>
    </location>
</feature>
<name>A0ABC8Y4Q4_9POAL</name>
<keyword evidence="4" id="KW-1185">Reference proteome</keyword>
<accession>A0ABC8Y4Q4</accession>
<keyword evidence="2" id="KW-0732">Signal</keyword>
<feature type="region of interest" description="Disordered" evidence="1">
    <location>
        <begin position="57"/>
        <end position="83"/>
    </location>
</feature>
<sequence>MAKLTALTIVVLVAVAAVTTIVSSAHGARTLEAVAIPASFVATPPVVDDVDFNVPLEEEAADGPAAAGPNSSDWDDKTPVSGQ</sequence>
<dbReference type="EMBL" id="OZ075125">
    <property type="protein sequence ID" value="CAL4936303.1"/>
    <property type="molecule type" value="Genomic_DNA"/>
</dbReference>
<reference evidence="4" key="1">
    <citation type="submission" date="2024-06" db="EMBL/GenBank/DDBJ databases">
        <authorList>
            <person name="Ryan C."/>
        </authorList>
    </citation>
    <scope>NUCLEOTIDE SEQUENCE [LARGE SCALE GENOMIC DNA]</scope>
</reference>
<gene>
    <name evidence="3" type="ORF">URODEC1_LOCUS29846</name>
</gene>
<evidence type="ECO:0000313" key="3">
    <source>
        <dbReference type="EMBL" id="CAL4936303.1"/>
    </source>
</evidence>
<protein>
    <submittedName>
        <fullName evidence="3">Uncharacterized protein</fullName>
    </submittedName>
</protein>
<evidence type="ECO:0000256" key="1">
    <source>
        <dbReference type="SAM" id="MobiDB-lite"/>
    </source>
</evidence>
<dbReference type="AlphaFoldDB" id="A0ABC8Y4Q4"/>
<dbReference type="Proteomes" id="UP001497457">
    <property type="component" value="Chromosome 15b"/>
</dbReference>
<evidence type="ECO:0000256" key="2">
    <source>
        <dbReference type="SAM" id="SignalP"/>
    </source>
</evidence>